<reference evidence="4 5" key="1">
    <citation type="journal article" date="2024" name="Science">
        <title>Giant polyketide synthase enzymes in the biosynthesis of giant marine polyether toxins.</title>
        <authorList>
            <person name="Fallon T.R."/>
            <person name="Shende V.V."/>
            <person name="Wierzbicki I.H."/>
            <person name="Pendleton A.L."/>
            <person name="Watervoot N.F."/>
            <person name="Auber R.P."/>
            <person name="Gonzalez D.J."/>
            <person name="Wisecaver J.H."/>
            <person name="Moore B.S."/>
        </authorList>
    </citation>
    <scope>NUCLEOTIDE SEQUENCE [LARGE SCALE GENOMIC DNA]</scope>
    <source>
        <strain evidence="4 5">12B1</strain>
    </source>
</reference>
<dbReference type="GO" id="GO:0016192">
    <property type="term" value="P:vesicle-mediated transport"/>
    <property type="evidence" value="ECO:0007669"/>
    <property type="project" value="TreeGrafter"/>
</dbReference>
<sequence length="492" mass="53415">MASWRVPTLAALLCAPAVVGGSTIPSAPSWQAAAESRYDVVVLGTGLKESLLSGLLASHGKRVLQLERSAQRGGDAASVDLQRLAERTSGPEEQLSPARLGKLSAYSIDAAPKAFVASGTQLQLFVQGGAWSHMDMKRVQRSLLYRKKPDGTADVHRVLANAEDVLKTRFLKPMEKAKMLQLFVWVEKYDESNPATFVAGLTQKRTLKLKRMSAAGFLKYWDLSDEAKQMVCRGLALYSGPTAELKKMSALTLVRRIKRYKDAYKTFSHMTSPYVYPVGGFGTALPKAVAEVLEENDGYQLLDRPIDRIVFDDSGAACGVESEGVEVKCGCVVAAPEYVPDRVTESHKVVRLYAVLAHAPNLCKEATSCHLVIPAQECGRSNDIFLFAGGPTLGVAPKGKWLVVASTRLEGECDGEALALAKRELAAVLPLLKPAKKLLAEVVPCYAPKEDEQPPEGLHLCASCDETTHFDSVEEDVLRVYEAITGEPLKEA</sequence>
<dbReference type="GO" id="GO:0005737">
    <property type="term" value="C:cytoplasm"/>
    <property type="evidence" value="ECO:0007669"/>
    <property type="project" value="TreeGrafter"/>
</dbReference>
<gene>
    <name evidence="4" type="ORF">AB1Y20_003888</name>
</gene>
<dbReference type="GO" id="GO:0007264">
    <property type="term" value="P:small GTPase-mediated signal transduction"/>
    <property type="evidence" value="ECO:0007669"/>
    <property type="project" value="InterPro"/>
</dbReference>
<dbReference type="PRINTS" id="PR00891">
    <property type="entry name" value="RABGDIREP"/>
</dbReference>
<dbReference type="PANTHER" id="PTHR11787">
    <property type="entry name" value="RAB GDP-DISSOCIATION INHIBITOR"/>
    <property type="match status" value="1"/>
</dbReference>
<evidence type="ECO:0000256" key="2">
    <source>
        <dbReference type="RuleBase" id="RU363124"/>
    </source>
</evidence>
<dbReference type="PRINTS" id="PR00892">
    <property type="entry name" value="RABGDI"/>
</dbReference>
<evidence type="ECO:0000313" key="5">
    <source>
        <dbReference type="Proteomes" id="UP001515480"/>
    </source>
</evidence>
<dbReference type="Proteomes" id="UP001515480">
    <property type="component" value="Unassembled WGS sequence"/>
</dbReference>
<comment type="caution">
    <text evidence="4">The sequence shown here is derived from an EMBL/GenBank/DDBJ whole genome shotgun (WGS) entry which is preliminary data.</text>
</comment>
<evidence type="ECO:0000313" key="4">
    <source>
        <dbReference type="EMBL" id="KAL1514802.1"/>
    </source>
</evidence>
<keyword evidence="5" id="KW-1185">Reference proteome</keyword>
<dbReference type="InterPro" id="IPR036188">
    <property type="entry name" value="FAD/NAD-bd_sf"/>
</dbReference>
<dbReference type="SUPFAM" id="SSF51905">
    <property type="entry name" value="FAD/NAD(P)-binding domain"/>
    <property type="match status" value="1"/>
</dbReference>
<keyword evidence="3" id="KW-0732">Signal</keyword>
<dbReference type="AlphaFoldDB" id="A0AB34J913"/>
<dbReference type="InterPro" id="IPR000806">
    <property type="entry name" value="RabGDI"/>
</dbReference>
<organism evidence="4 5">
    <name type="scientific">Prymnesium parvum</name>
    <name type="common">Toxic golden alga</name>
    <dbReference type="NCBI Taxonomy" id="97485"/>
    <lineage>
        <taxon>Eukaryota</taxon>
        <taxon>Haptista</taxon>
        <taxon>Haptophyta</taxon>
        <taxon>Prymnesiophyceae</taxon>
        <taxon>Prymnesiales</taxon>
        <taxon>Prymnesiaceae</taxon>
        <taxon>Prymnesium</taxon>
    </lineage>
</organism>
<dbReference type="Gene3D" id="3.50.50.60">
    <property type="entry name" value="FAD/NAD(P)-binding domain"/>
    <property type="match status" value="1"/>
</dbReference>
<dbReference type="SUPFAM" id="SSF54373">
    <property type="entry name" value="FAD-linked reductases, C-terminal domain"/>
    <property type="match status" value="1"/>
</dbReference>
<dbReference type="Gene3D" id="1.10.405.10">
    <property type="entry name" value="Guanine Nucleotide Dissociation Inhibitor, domain 1"/>
    <property type="match status" value="1"/>
</dbReference>
<dbReference type="EMBL" id="JBGBPQ010000012">
    <property type="protein sequence ID" value="KAL1514802.1"/>
    <property type="molecule type" value="Genomic_DNA"/>
</dbReference>
<protein>
    <recommendedName>
        <fullName evidence="2">Rab GDP dissociation inhibitor</fullName>
    </recommendedName>
</protein>
<dbReference type="Gene3D" id="3.30.519.10">
    <property type="entry name" value="Guanine Nucleotide Dissociation Inhibitor, domain 2"/>
    <property type="match status" value="1"/>
</dbReference>
<name>A0AB34J913_PRYPA</name>
<dbReference type="Pfam" id="PF00996">
    <property type="entry name" value="GDI"/>
    <property type="match status" value="1"/>
</dbReference>
<feature type="chain" id="PRO_5044326637" description="Rab GDP dissociation inhibitor" evidence="3">
    <location>
        <begin position="22"/>
        <end position="492"/>
    </location>
</feature>
<comment type="similarity">
    <text evidence="1 2">Belongs to the Rab GDI family.</text>
</comment>
<feature type="signal peptide" evidence="3">
    <location>
        <begin position="1"/>
        <end position="21"/>
    </location>
</feature>
<dbReference type="GO" id="GO:0005093">
    <property type="term" value="F:Rab GDP-dissociation inhibitor activity"/>
    <property type="evidence" value="ECO:0007669"/>
    <property type="project" value="InterPro"/>
</dbReference>
<proteinExistence type="inferred from homology"/>
<evidence type="ECO:0000256" key="1">
    <source>
        <dbReference type="ARBA" id="ARBA00005593"/>
    </source>
</evidence>
<evidence type="ECO:0000256" key="3">
    <source>
        <dbReference type="SAM" id="SignalP"/>
    </source>
</evidence>
<accession>A0AB34J913</accession>
<dbReference type="InterPro" id="IPR018203">
    <property type="entry name" value="GDP_dissociation_inhibitor"/>
</dbReference>
<dbReference type="GO" id="GO:0015031">
    <property type="term" value="P:protein transport"/>
    <property type="evidence" value="ECO:0007669"/>
    <property type="project" value="InterPro"/>
</dbReference>
<dbReference type="PANTHER" id="PTHR11787:SF8">
    <property type="entry name" value="RAB GDP DISSOCIATION INHIBITOR"/>
    <property type="match status" value="1"/>
</dbReference>